<evidence type="ECO:0000256" key="10">
    <source>
        <dbReference type="SAM" id="SignalP"/>
    </source>
</evidence>
<keyword evidence="5" id="KW-0479">Metal-binding</keyword>
<dbReference type="GO" id="GO:0030145">
    <property type="term" value="F:manganese ion binding"/>
    <property type="evidence" value="ECO:0007669"/>
    <property type="project" value="InterPro"/>
</dbReference>
<keyword evidence="7" id="KW-0464">Manganese</keyword>
<dbReference type="AlphaFoldDB" id="A0A1J4JWV3"/>
<accession>A0A1J4JWV3</accession>
<dbReference type="GeneID" id="94841693"/>
<dbReference type="UniPathway" id="UPA00109">
    <property type="reaction ID" value="UER00186"/>
</dbReference>
<keyword evidence="9" id="KW-1133">Transmembrane helix</keyword>
<evidence type="ECO:0000256" key="8">
    <source>
        <dbReference type="ARBA" id="ARBA00023235"/>
    </source>
</evidence>
<evidence type="ECO:0000256" key="7">
    <source>
        <dbReference type="ARBA" id="ARBA00023211"/>
    </source>
</evidence>
<dbReference type="Gene3D" id="3.40.720.10">
    <property type="entry name" value="Alkaline Phosphatase, subunit A"/>
    <property type="match status" value="1"/>
</dbReference>
<keyword evidence="10" id="KW-0732">Signal</keyword>
<keyword evidence="14" id="KW-1185">Reference proteome</keyword>
<comment type="caution">
    <text evidence="13">The sequence shown here is derived from an EMBL/GenBank/DDBJ whole genome shotgun (WGS) entry which is preliminary data.</text>
</comment>
<dbReference type="Pfam" id="PF01676">
    <property type="entry name" value="Metalloenzyme"/>
    <property type="match status" value="1"/>
</dbReference>
<evidence type="ECO:0000256" key="1">
    <source>
        <dbReference type="ARBA" id="ARBA00001936"/>
    </source>
</evidence>
<dbReference type="Gene3D" id="3.40.1450.10">
    <property type="entry name" value="BPG-independent phosphoglycerate mutase, domain B"/>
    <property type="match status" value="1"/>
</dbReference>
<evidence type="ECO:0000256" key="5">
    <source>
        <dbReference type="ARBA" id="ARBA00022723"/>
    </source>
</evidence>
<feature type="domain" description="BPG-independent PGAM N-terminal" evidence="12">
    <location>
        <begin position="105"/>
        <end position="303"/>
    </location>
</feature>
<dbReference type="InterPro" id="IPR011258">
    <property type="entry name" value="BPG-indep_PGM_N"/>
</dbReference>
<dbReference type="GO" id="GO:0004619">
    <property type="term" value="F:phosphoglycerate mutase activity"/>
    <property type="evidence" value="ECO:0007669"/>
    <property type="project" value="UniProtKB-EC"/>
</dbReference>
<name>A0A1J4JWV3_9EUKA</name>
<proteinExistence type="inferred from homology"/>
<keyword evidence="9" id="KW-0472">Membrane</keyword>
<evidence type="ECO:0000256" key="2">
    <source>
        <dbReference type="ARBA" id="ARBA00004798"/>
    </source>
</evidence>
<comment type="pathway">
    <text evidence="2">Carbohydrate degradation; glycolysis; pyruvate from D-glyceraldehyde 3-phosphate: step 3/5.</text>
</comment>
<comment type="cofactor">
    <cofactor evidence="1">
        <name>Mn(2+)</name>
        <dbReference type="ChEBI" id="CHEBI:29035"/>
    </cofactor>
</comment>
<organism evidence="13 14">
    <name type="scientific">Tritrichomonas foetus</name>
    <dbReference type="NCBI Taxonomy" id="1144522"/>
    <lineage>
        <taxon>Eukaryota</taxon>
        <taxon>Metamonada</taxon>
        <taxon>Parabasalia</taxon>
        <taxon>Tritrichomonadida</taxon>
        <taxon>Tritrichomonadidae</taxon>
        <taxon>Tritrichomonas</taxon>
    </lineage>
</organism>
<dbReference type="GO" id="GO:0006007">
    <property type="term" value="P:glucose catabolic process"/>
    <property type="evidence" value="ECO:0007669"/>
    <property type="project" value="InterPro"/>
</dbReference>
<evidence type="ECO:0000313" key="13">
    <source>
        <dbReference type="EMBL" id="OHT02936.1"/>
    </source>
</evidence>
<dbReference type="SUPFAM" id="SSF53649">
    <property type="entry name" value="Alkaline phosphatase-like"/>
    <property type="match status" value="1"/>
</dbReference>
<evidence type="ECO:0000256" key="4">
    <source>
        <dbReference type="ARBA" id="ARBA00012026"/>
    </source>
</evidence>
<evidence type="ECO:0000313" key="14">
    <source>
        <dbReference type="Proteomes" id="UP000179807"/>
    </source>
</evidence>
<evidence type="ECO:0000259" key="11">
    <source>
        <dbReference type="Pfam" id="PF01676"/>
    </source>
</evidence>
<feature type="domain" description="Metalloenzyme" evidence="11">
    <location>
        <begin position="19"/>
        <end position="511"/>
    </location>
</feature>
<dbReference type="InterPro" id="IPR005995">
    <property type="entry name" value="Pgm_bpd_ind"/>
</dbReference>
<dbReference type="InterPro" id="IPR017850">
    <property type="entry name" value="Alkaline_phosphatase_core_sf"/>
</dbReference>
<dbReference type="GO" id="GO:0005737">
    <property type="term" value="C:cytoplasm"/>
    <property type="evidence" value="ECO:0007669"/>
    <property type="project" value="InterPro"/>
</dbReference>
<keyword evidence="6" id="KW-0324">Glycolysis</keyword>
<dbReference type="GO" id="GO:0006096">
    <property type="term" value="P:glycolytic process"/>
    <property type="evidence" value="ECO:0007669"/>
    <property type="project" value="UniProtKB-UniPathway"/>
</dbReference>
<evidence type="ECO:0000256" key="9">
    <source>
        <dbReference type="SAM" id="Phobius"/>
    </source>
</evidence>
<feature type="chain" id="PRO_5012746385" description="phosphoglycerate mutase (2,3-diphosphoglycerate-independent)" evidence="10">
    <location>
        <begin position="20"/>
        <end position="588"/>
    </location>
</feature>
<dbReference type="OrthoDB" id="1886626at2759"/>
<dbReference type="PANTHER" id="PTHR31637">
    <property type="entry name" value="2,3-BISPHOSPHOGLYCERATE-INDEPENDENT PHOSPHOGLYCERATE MUTASE"/>
    <property type="match status" value="1"/>
</dbReference>
<dbReference type="Pfam" id="PF06415">
    <property type="entry name" value="iPGM_N"/>
    <property type="match status" value="1"/>
</dbReference>
<gene>
    <name evidence="13" type="primary">gpmI</name>
    <name evidence="13" type="ORF">TRFO_29810</name>
</gene>
<evidence type="ECO:0000256" key="3">
    <source>
        <dbReference type="ARBA" id="ARBA00008819"/>
    </source>
</evidence>
<dbReference type="EMBL" id="MLAK01000847">
    <property type="protein sequence ID" value="OHT02936.1"/>
    <property type="molecule type" value="Genomic_DNA"/>
</dbReference>
<comment type="similarity">
    <text evidence="3">Belongs to the BPG-independent phosphoglycerate mutase family.</text>
</comment>
<keyword evidence="9" id="KW-0812">Transmembrane</keyword>
<dbReference type="PANTHER" id="PTHR31637:SF0">
    <property type="entry name" value="2,3-BISPHOSPHOGLYCERATE-INDEPENDENT PHOSPHOGLYCERATE MUTASE"/>
    <property type="match status" value="1"/>
</dbReference>
<dbReference type="EC" id="5.4.2.12" evidence="4"/>
<dbReference type="Proteomes" id="UP000179807">
    <property type="component" value="Unassembled WGS sequence"/>
</dbReference>
<sequence length="588" mass="65393">MTFLFFLSLNLLQTSPKGAVLVIIDGAGESSWADGNGLEKAETPTLDYLKKNYPYASLIAAQQSVGLIRGEPGSSAVGHQTIGLGRTTPSYYQILEKSLRPNSPDSLAKNKLLRDKIKFAKEKNANIHFHGQCTDSGVFAHTKFLRPMFEAAVAENVSKVYVHCSLMSISRPASTYLQDVEKEAPEGLEVIIGSVHSSETSLDKNRDWDKTAISYQAMINVKYANVSSRKDAEIFLDSFDAPSPSFKPLLLSEDAILKSNDVLVLFNFREDKAFQIAHAFINGLDGYEKVPDNLNVVPLILFDQTLKDTPTILPAIKYLNSLGSWISQKGFRQIRIAEQYKRPHVTIFFSGGILQPLFEGEDRKVDFLSLHDTKAYLNPTMNATLVCDTVINAIQSNLYKLIVVNFANIDATGHCGNATAVKMAIEFVDSKIKQIFDECELNNYALFITADHGNGEENTLLNGNPQVDHTVNNVPFITNLGGYHIKQLTYGKAPFIGNVAASILDVLNIEKPPEMESSILERDFGNIQRSENSRLPFTSCLFFFCLGNFVMLLIFMVGKQALLLTKSLTKRKKYDSRPEALYRMSPPL</sequence>
<dbReference type="InterPro" id="IPR006124">
    <property type="entry name" value="Metalloenzyme"/>
</dbReference>
<protein>
    <recommendedName>
        <fullName evidence="4">phosphoglycerate mutase (2,3-diphosphoglycerate-independent)</fullName>
        <ecNumber evidence="4">5.4.2.12</ecNumber>
    </recommendedName>
</protein>
<feature type="signal peptide" evidence="10">
    <location>
        <begin position="1"/>
        <end position="19"/>
    </location>
</feature>
<feature type="transmembrane region" description="Helical" evidence="9">
    <location>
        <begin position="541"/>
        <end position="564"/>
    </location>
</feature>
<evidence type="ECO:0000259" key="12">
    <source>
        <dbReference type="Pfam" id="PF06415"/>
    </source>
</evidence>
<dbReference type="RefSeq" id="XP_068356072.1">
    <property type="nucleotide sequence ID" value="XM_068506989.1"/>
</dbReference>
<dbReference type="VEuPathDB" id="TrichDB:TRFO_29810"/>
<keyword evidence="8" id="KW-0413">Isomerase</keyword>
<dbReference type="SUPFAM" id="SSF64158">
    <property type="entry name" value="2,3-Bisphosphoglycerate-independent phosphoglycerate mutase, substrate-binding domain"/>
    <property type="match status" value="1"/>
</dbReference>
<evidence type="ECO:0000256" key="6">
    <source>
        <dbReference type="ARBA" id="ARBA00023152"/>
    </source>
</evidence>
<dbReference type="InterPro" id="IPR036646">
    <property type="entry name" value="PGAM_B_sf"/>
</dbReference>
<reference evidence="13" key="1">
    <citation type="submission" date="2016-10" db="EMBL/GenBank/DDBJ databases">
        <authorList>
            <person name="Benchimol M."/>
            <person name="Almeida L.G."/>
            <person name="Vasconcelos A.T."/>
            <person name="Perreira-Neves A."/>
            <person name="Rosa I.A."/>
            <person name="Tasca T."/>
            <person name="Bogo M.R."/>
            <person name="de Souza W."/>
        </authorList>
    </citation>
    <scope>NUCLEOTIDE SEQUENCE [LARGE SCALE GENOMIC DNA]</scope>
    <source>
        <strain evidence="13">K</strain>
    </source>
</reference>